<accession>A0A9N7MZ29</accession>
<sequence length="96" mass="11147">LNYKKHMRTWVINVISTCLPNNKSRAFLCSSTFSLFPLFTSLFIKAIVKIIVVIKSLNFSNIIIHYNNNNNNNNNNIILPLFLNKCRFDFFDSSIS</sequence>
<keyword evidence="1" id="KW-0472">Membrane</keyword>
<protein>
    <submittedName>
        <fullName evidence="2">Uncharacterized protein</fullName>
    </submittedName>
</protein>
<reference evidence="2" key="1">
    <citation type="submission" date="2019-12" db="EMBL/GenBank/DDBJ databases">
        <authorList>
            <person name="Scholes J."/>
        </authorList>
    </citation>
    <scope>NUCLEOTIDE SEQUENCE</scope>
</reference>
<name>A0A9N7MZ29_STRHE</name>
<comment type="caution">
    <text evidence="2">The sequence shown here is derived from an EMBL/GenBank/DDBJ whole genome shotgun (WGS) entry which is preliminary data.</text>
</comment>
<evidence type="ECO:0000313" key="3">
    <source>
        <dbReference type="Proteomes" id="UP001153555"/>
    </source>
</evidence>
<feature type="non-terminal residue" evidence="2">
    <location>
        <position position="96"/>
    </location>
</feature>
<dbReference type="AlphaFoldDB" id="A0A9N7MZ29"/>
<feature type="non-terminal residue" evidence="2">
    <location>
        <position position="1"/>
    </location>
</feature>
<gene>
    <name evidence="2" type="ORF">SHERM_19964</name>
</gene>
<dbReference type="EMBL" id="CACSLK010023397">
    <property type="protein sequence ID" value="CAA0822493.1"/>
    <property type="molecule type" value="Genomic_DNA"/>
</dbReference>
<keyword evidence="3" id="KW-1185">Reference proteome</keyword>
<proteinExistence type="predicted"/>
<organism evidence="2 3">
    <name type="scientific">Striga hermonthica</name>
    <name type="common">Purple witchweed</name>
    <name type="synonym">Buchnera hermonthica</name>
    <dbReference type="NCBI Taxonomy" id="68872"/>
    <lineage>
        <taxon>Eukaryota</taxon>
        <taxon>Viridiplantae</taxon>
        <taxon>Streptophyta</taxon>
        <taxon>Embryophyta</taxon>
        <taxon>Tracheophyta</taxon>
        <taxon>Spermatophyta</taxon>
        <taxon>Magnoliopsida</taxon>
        <taxon>eudicotyledons</taxon>
        <taxon>Gunneridae</taxon>
        <taxon>Pentapetalae</taxon>
        <taxon>asterids</taxon>
        <taxon>lamiids</taxon>
        <taxon>Lamiales</taxon>
        <taxon>Orobanchaceae</taxon>
        <taxon>Buchnereae</taxon>
        <taxon>Striga</taxon>
    </lineage>
</organism>
<dbReference type="Proteomes" id="UP001153555">
    <property type="component" value="Unassembled WGS sequence"/>
</dbReference>
<evidence type="ECO:0000313" key="2">
    <source>
        <dbReference type="EMBL" id="CAA0822493.1"/>
    </source>
</evidence>
<feature type="transmembrane region" description="Helical" evidence="1">
    <location>
        <begin position="33"/>
        <end position="54"/>
    </location>
</feature>
<keyword evidence="1" id="KW-0812">Transmembrane</keyword>
<evidence type="ECO:0000256" key="1">
    <source>
        <dbReference type="SAM" id="Phobius"/>
    </source>
</evidence>
<keyword evidence="1" id="KW-1133">Transmembrane helix</keyword>